<dbReference type="AlphaFoldDB" id="A0AAW1QLK0"/>
<feature type="compositionally biased region" description="Polar residues" evidence="1">
    <location>
        <begin position="485"/>
        <end position="503"/>
    </location>
</feature>
<sequence>MLHAIRTLLGFVCGARDARANTEEQGAAGDAGSSPTKRLKTGHFMSQADVASHQPTHPRVTAAVETFARNHPHAAAFFNAFHQYRGAAPLFLQASELQYLLQTHCGMEPAKSAAAAQQLRADLLKAAGVTRDPWSGPDVSTDTLVPDELFMVERQWQLLHYHENLIDWEERKGTPASIGWRNMHFSAHHHGQGKTHFGRLAASPRLEDVERLQNHHAGSSKNLQRFRNQISKLLCVINLEVSMTQLLPSSTSGTSGDAELARLLWLSFCNIMQRLEMPLDRRRQFLRPDLVIEMIYGEFGFQAGSVGFQIHVDRAEALAEHANTFQYDGPRSSPPKPGITGEQVEWRRQGLGELKAVHAVWKSVRTALALTGVWLLLTGASHAPHLLAHSFRSLGGEGFAISLNSLSANGIAEVLRKTCSYRDAHTTGRTLAEELGFSLECIQKPIPNAVHMGATCCEGGRVPCILCSEVQAPCQPSAAALSPQRTAQPASSPTTLVNQQMRGATTAPEASLTSSDCSFARFVQLLHWLTCGVPLLIREALRAALWQQAQQLADDGRSWSQLCAAAMRQRFTAQDSALVTHLLNDKRRVDSIVCDKLDPAEKRRLLLQAILGIPIQLSAVQDVSSAIFKASIYTTCAEVDKDFQSPTKESWARMTFEPIRVQPMIPPYMLPKYETSMGRPRAILCHALREVPELIGEGAAAEMAVRLETAELIMKSIASSSNRTLGSVFSFMTSSPHASSAFKSPSHKYIPGAKVQLKLVLDEETRRLLQKLPWAKLLAPAEVGLQLQCLWEAACGIPHPNSAGPDLIFLSGREGERVAAAFQIKYRTRADITGPVLQGEIKRTGTHASAWREAMRVRAVYLIYLIVGSHSLQLSSSLRA</sequence>
<comment type="caution">
    <text evidence="3">The sequence shown here is derived from an EMBL/GenBank/DDBJ whole genome shotgun (WGS) entry which is preliminary data.</text>
</comment>
<evidence type="ECO:0000256" key="1">
    <source>
        <dbReference type="SAM" id="MobiDB-lite"/>
    </source>
</evidence>
<evidence type="ECO:0000313" key="3">
    <source>
        <dbReference type="EMBL" id="KAK9822312.1"/>
    </source>
</evidence>
<name>A0AAW1QLK0_9CHLO</name>
<feature type="signal peptide" evidence="2">
    <location>
        <begin position="1"/>
        <end position="20"/>
    </location>
</feature>
<keyword evidence="2" id="KW-0732">Signal</keyword>
<evidence type="ECO:0000256" key="2">
    <source>
        <dbReference type="SAM" id="SignalP"/>
    </source>
</evidence>
<gene>
    <name evidence="3" type="ORF">WJX74_006176</name>
</gene>
<dbReference type="Proteomes" id="UP001438707">
    <property type="component" value="Unassembled WGS sequence"/>
</dbReference>
<accession>A0AAW1QLK0</accession>
<dbReference type="EMBL" id="JALJOS010000033">
    <property type="protein sequence ID" value="KAK9822312.1"/>
    <property type="molecule type" value="Genomic_DNA"/>
</dbReference>
<keyword evidence="4" id="KW-1185">Reference proteome</keyword>
<reference evidence="3 4" key="1">
    <citation type="journal article" date="2024" name="Nat. Commun.">
        <title>Phylogenomics reveals the evolutionary origins of lichenization in chlorophyte algae.</title>
        <authorList>
            <person name="Puginier C."/>
            <person name="Libourel C."/>
            <person name="Otte J."/>
            <person name="Skaloud P."/>
            <person name="Haon M."/>
            <person name="Grisel S."/>
            <person name="Petersen M."/>
            <person name="Berrin J.G."/>
            <person name="Delaux P.M."/>
            <person name="Dal Grande F."/>
            <person name="Keller J."/>
        </authorList>
    </citation>
    <scope>NUCLEOTIDE SEQUENCE [LARGE SCALE GENOMIC DNA]</scope>
    <source>
        <strain evidence="3 4">SAG 2145</strain>
    </source>
</reference>
<proteinExistence type="predicted"/>
<organism evidence="3 4">
    <name type="scientific">Apatococcus lobatus</name>
    <dbReference type="NCBI Taxonomy" id="904363"/>
    <lineage>
        <taxon>Eukaryota</taxon>
        <taxon>Viridiplantae</taxon>
        <taxon>Chlorophyta</taxon>
        <taxon>core chlorophytes</taxon>
        <taxon>Trebouxiophyceae</taxon>
        <taxon>Chlorellales</taxon>
        <taxon>Chlorellaceae</taxon>
        <taxon>Apatococcus</taxon>
    </lineage>
</organism>
<feature type="region of interest" description="Disordered" evidence="1">
    <location>
        <begin position="485"/>
        <end position="509"/>
    </location>
</feature>
<evidence type="ECO:0000313" key="4">
    <source>
        <dbReference type="Proteomes" id="UP001438707"/>
    </source>
</evidence>
<feature type="chain" id="PRO_5043844817" evidence="2">
    <location>
        <begin position="21"/>
        <end position="880"/>
    </location>
</feature>
<protein>
    <submittedName>
        <fullName evidence="3">Uncharacterized protein</fullName>
    </submittedName>
</protein>